<keyword evidence="4" id="KW-0949">S-adenosyl-L-methionine</keyword>
<dbReference type="EMBL" id="DQID01000157">
    <property type="protein sequence ID" value="HCT14309.1"/>
    <property type="molecule type" value="Genomic_DNA"/>
</dbReference>
<dbReference type="GO" id="GO:0008168">
    <property type="term" value="F:methyltransferase activity"/>
    <property type="evidence" value="ECO:0007669"/>
    <property type="project" value="UniProtKB-KW"/>
</dbReference>
<proteinExistence type="inferred from homology"/>
<dbReference type="InterPro" id="IPR003333">
    <property type="entry name" value="CMAS"/>
</dbReference>
<dbReference type="PIRSF" id="PIRSF003085">
    <property type="entry name" value="CMAS"/>
    <property type="match status" value="1"/>
</dbReference>
<sequence>MTQKTAEQQVLYPAVPTGRYARVAARVAEGIVRRAARLTGITVGTAADRPDADLVLIRPRDFYTRLGVGGLTGFGESYVAGDWESADLAGTLTALCRKMASLVPGWMQTFRGFYNARRPASQKNTVSGAKRNISAHYDLSNDFFATFLDPGLSYSSALFDGHPERTLAEAQDAKVERALDRAGVGEGSRVLEIGTGWGELALHAARRGAQVRSVTLSTEQADLARRRIAAEGLSDLVDVDLCDYREVTGTYDAVVSIEMIEAVGAEYWDSYMQVVHDRLVPGGRAVIQAITMDHQRMLATSDAATWITTYVFPGGVIPSVTALNGAAQRAGLHLGMRFSFGEDYAETLRRWDAAFLDAEGQVDALGFGPDFRRLWHFYLCYCEAGFAAHYIDVGQLEYVR</sequence>
<evidence type="ECO:0000256" key="3">
    <source>
        <dbReference type="ARBA" id="ARBA00022679"/>
    </source>
</evidence>
<dbReference type="Gene3D" id="3.40.50.150">
    <property type="entry name" value="Vaccinia Virus protein VP39"/>
    <property type="match status" value="1"/>
</dbReference>
<keyword evidence="2 7" id="KW-0489">Methyltransferase</keyword>
<feature type="active site" evidence="6">
    <location>
        <position position="382"/>
    </location>
</feature>
<keyword evidence="5" id="KW-0443">Lipid metabolism</keyword>
<evidence type="ECO:0000256" key="5">
    <source>
        <dbReference type="ARBA" id="ARBA00023098"/>
    </source>
</evidence>
<dbReference type="InterPro" id="IPR050723">
    <property type="entry name" value="CFA/CMAS"/>
</dbReference>
<dbReference type="InterPro" id="IPR029063">
    <property type="entry name" value="SAM-dependent_MTases_sf"/>
</dbReference>
<comment type="similarity">
    <text evidence="1">Belongs to the CFA/CMAS family.</text>
</comment>
<evidence type="ECO:0000313" key="7">
    <source>
        <dbReference type="EMBL" id="HCT14309.1"/>
    </source>
</evidence>
<evidence type="ECO:0000256" key="4">
    <source>
        <dbReference type="ARBA" id="ARBA00022691"/>
    </source>
</evidence>
<dbReference type="Proteomes" id="UP000261739">
    <property type="component" value="Unassembled WGS sequence"/>
</dbReference>
<dbReference type="GO" id="GO:0008610">
    <property type="term" value="P:lipid biosynthetic process"/>
    <property type="evidence" value="ECO:0007669"/>
    <property type="project" value="InterPro"/>
</dbReference>
<evidence type="ECO:0000256" key="1">
    <source>
        <dbReference type="ARBA" id="ARBA00010815"/>
    </source>
</evidence>
<keyword evidence="3 7" id="KW-0808">Transferase</keyword>
<dbReference type="PANTHER" id="PTHR43667:SF2">
    <property type="entry name" value="FATTY ACID C-METHYL TRANSFERASE"/>
    <property type="match status" value="1"/>
</dbReference>
<dbReference type="RefSeq" id="WP_273051534.1">
    <property type="nucleotide sequence ID" value="NZ_DAITTW010000016.1"/>
</dbReference>
<dbReference type="Pfam" id="PF02353">
    <property type="entry name" value="CMAS"/>
    <property type="match status" value="1"/>
</dbReference>
<dbReference type="AlphaFoldDB" id="A0A3D4SYF6"/>
<organism evidence="7 8">
    <name type="scientific">Corynebacterium nuruki</name>
    <dbReference type="NCBI Taxonomy" id="1032851"/>
    <lineage>
        <taxon>Bacteria</taxon>
        <taxon>Bacillati</taxon>
        <taxon>Actinomycetota</taxon>
        <taxon>Actinomycetes</taxon>
        <taxon>Mycobacteriales</taxon>
        <taxon>Corynebacteriaceae</taxon>
        <taxon>Corynebacterium</taxon>
    </lineage>
</organism>
<dbReference type="CDD" id="cd02440">
    <property type="entry name" value="AdoMet_MTases"/>
    <property type="match status" value="1"/>
</dbReference>
<reference evidence="7 8" key="1">
    <citation type="journal article" date="2018" name="Nat. Biotechnol.">
        <title>A standardized bacterial taxonomy based on genome phylogeny substantially revises the tree of life.</title>
        <authorList>
            <person name="Parks D.H."/>
            <person name="Chuvochina M."/>
            <person name="Waite D.W."/>
            <person name="Rinke C."/>
            <person name="Skarshewski A."/>
            <person name="Chaumeil P.A."/>
            <person name="Hugenholtz P."/>
        </authorList>
    </citation>
    <scope>NUCLEOTIDE SEQUENCE [LARGE SCALE GENOMIC DNA]</scope>
    <source>
        <strain evidence="7">UBA11247</strain>
    </source>
</reference>
<dbReference type="PANTHER" id="PTHR43667">
    <property type="entry name" value="CYCLOPROPANE-FATTY-ACYL-PHOSPHOLIPID SYNTHASE"/>
    <property type="match status" value="1"/>
</dbReference>
<name>A0A3D4SYF6_9CORY</name>
<protein>
    <submittedName>
        <fullName evidence="7">SAM-dependent methyltransferase</fullName>
    </submittedName>
</protein>
<dbReference type="SUPFAM" id="SSF53335">
    <property type="entry name" value="S-adenosyl-L-methionine-dependent methyltransferases"/>
    <property type="match status" value="1"/>
</dbReference>
<evidence type="ECO:0000256" key="6">
    <source>
        <dbReference type="PIRSR" id="PIRSR003085-1"/>
    </source>
</evidence>
<comment type="caution">
    <text evidence="7">The sequence shown here is derived from an EMBL/GenBank/DDBJ whole genome shotgun (WGS) entry which is preliminary data.</text>
</comment>
<dbReference type="GO" id="GO:0032259">
    <property type="term" value="P:methylation"/>
    <property type="evidence" value="ECO:0007669"/>
    <property type="project" value="UniProtKB-KW"/>
</dbReference>
<dbReference type="STRING" id="863239.GCA_000213935_00055"/>
<accession>A0A3D4SYF6</accession>
<evidence type="ECO:0000313" key="8">
    <source>
        <dbReference type="Proteomes" id="UP000261739"/>
    </source>
</evidence>
<gene>
    <name evidence="7" type="ORF">DIW82_05815</name>
</gene>
<evidence type="ECO:0000256" key="2">
    <source>
        <dbReference type="ARBA" id="ARBA00022603"/>
    </source>
</evidence>